<dbReference type="Gene3D" id="3.40.50.150">
    <property type="entry name" value="Vaccinia Virus protein VP39"/>
    <property type="match status" value="1"/>
</dbReference>
<evidence type="ECO:0000313" key="13">
    <source>
        <dbReference type="EMBL" id="KAK9888174.1"/>
    </source>
</evidence>
<comment type="catalytic activity">
    <reaction evidence="10">
        <text>a cytidine in rRNA + S-adenosyl-L-methionine = a 5-methylcytidine in rRNA + S-adenosyl-L-homocysteine + H(+)</text>
        <dbReference type="Rhea" id="RHEA:61484"/>
        <dbReference type="Rhea" id="RHEA-COMP:15836"/>
        <dbReference type="Rhea" id="RHEA-COMP:15837"/>
        <dbReference type="ChEBI" id="CHEBI:15378"/>
        <dbReference type="ChEBI" id="CHEBI:57856"/>
        <dbReference type="ChEBI" id="CHEBI:59789"/>
        <dbReference type="ChEBI" id="CHEBI:74483"/>
        <dbReference type="ChEBI" id="CHEBI:82748"/>
    </reaction>
</comment>
<dbReference type="PANTHER" id="PTHR22808">
    <property type="entry name" value="NCL1 YEAST -RELATED NOL1/NOP2/FMU SUN DOMAIN-CONTAINING"/>
    <property type="match status" value="1"/>
</dbReference>
<feature type="domain" description="SAM-dependent MTase RsmB/NOP-type" evidence="12">
    <location>
        <begin position="188"/>
        <end position="483"/>
    </location>
</feature>
<evidence type="ECO:0000256" key="6">
    <source>
        <dbReference type="ARBA" id="ARBA00022884"/>
    </source>
</evidence>
<dbReference type="Gene3D" id="6.20.240.40">
    <property type="match status" value="2"/>
</dbReference>
<keyword evidence="3 11" id="KW-0489">Methyltransferase</keyword>
<dbReference type="FunFam" id="3.40.50.150:FF:000055">
    <property type="entry name" value="5-methylcytosine rRNA methyltransferase NSUN4"/>
    <property type="match status" value="1"/>
</dbReference>
<keyword evidence="5 11" id="KW-0949">S-adenosyl-L-methionine</keyword>
<evidence type="ECO:0000256" key="3">
    <source>
        <dbReference type="ARBA" id="ARBA00022603"/>
    </source>
</evidence>
<dbReference type="GO" id="GO:0008173">
    <property type="term" value="F:RNA methyltransferase activity"/>
    <property type="evidence" value="ECO:0007669"/>
    <property type="project" value="InterPro"/>
</dbReference>
<dbReference type="GO" id="GO:0031167">
    <property type="term" value="P:rRNA methylation"/>
    <property type="evidence" value="ECO:0007669"/>
    <property type="project" value="TreeGrafter"/>
</dbReference>
<comment type="subcellular location">
    <subcellularLocation>
        <location evidence="1">Mitochondrion</location>
    </subcellularLocation>
</comment>
<comment type="caution">
    <text evidence="11">Lacks conserved residue(s) required for the propagation of feature annotation.</text>
</comment>
<dbReference type="AlphaFoldDB" id="A0AAW1V4Z3"/>
<evidence type="ECO:0000256" key="8">
    <source>
        <dbReference type="ARBA" id="ARBA00023128"/>
    </source>
</evidence>
<comment type="caution">
    <text evidence="13">The sequence shown here is derived from an EMBL/GenBank/DDBJ whole genome shotgun (WGS) entry which is preliminary data.</text>
</comment>
<reference evidence="13 14" key="1">
    <citation type="submission" date="2023-03" db="EMBL/GenBank/DDBJ databases">
        <title>Genome insight into feeding habits of ladybird beetles.</title>
        <authorList>
            <person name="Li H.-S."/>
            <person name="Huang Y.-H."/>
            <person name="Pang H."/>
        </authorList>
    </citation>
    <scope>NUCLEOTIDE SEQUENCE [LARGE SCALE GENOMIC DNA]</scope>
    <source>
        <strain evidence="13">SYSU_2023b</strain>
        <tissue evidence="13">Whole body</tissue>
    </source>
</reference>
<evidence type="ECO:0000256" key="10">
    <source>
        <dbReference type="ARBA" id="ARBA00049302"/>
    </source>
</evidence>
<evidence type="ECO:0000256" key="11">
    <source>
        <dbReference type="PROSITE-ProRule" id="PRU01023"/>
    </source>
</evidence>
<evidence type="ECO:0000256" key="4">
    <source>
        <dbReference type="ARBA" id="ARBA00022679"/>
    </source>
</evidence>
<dbReference type="GO" id="GO:0003723">
    <property type="term" value="F:RNA binding"/>
    <property type="evidence" value="ECO:0007669"/>
    <property type="project" value="UniProtKB-UniRule"/>
</dbReference>
<dbReference type="InterPro" id="IPR001678">
    <property type="entry name" value="MeTrfase_RsmB-F_NOP2_dom"/>
</dbReference>
<name>A0AAW1V4Z3_9CUCU</name>
<keyword evidence="14" id="KW-1185">Reference proteome</keyword>
<dbReference type="PRINTS" id="PR02008">
    <property type="entry name" value="RCMTFAMILY"/>
</dbReference>
<evidence type="ECO:0000256" key="7">
    <source>
        <dbReference type="ARBA" id="ARBA00022946"/>
    </source>
</evidence>
<dbReference type="PANTHER" id="PTHR22808:SF3">
    <property type="entry name" value="5-METHYLCYTOSINE RRNA METHYLTRANSFERASE NSUN4"/>
    <property type="match status" value="1"/>
</dbReference>
<feature type="binding site" evidence="11">
    <location>
        <position position="302"/>
    </location>
    <ligand>
        <name>S-adenosyl-L-methionine</name>
        <dbReference type="ChEBI" id="CHEBI:59789"/>
    </ligand>
</feature>
<protein>
    <recommendedName>
        <fullName evidence="9">NOL1/NOP2/Sun domain family member 4</fullName>
    </recommendedName>
</protein>
<keyword evidence="7" id="KW-0809">Transit peptide</keyword>
<dbReference type="InterPro" id="IPR049560">
    <property type="entry name" value="MeTrfase_RsmB-F_NOP2_cat"/>
</dbReference>
<dbReference type="Proteomes" id="UP001431783">
    <property type="component" value="Unassembled WGS sequence"/>
</dbReference>
<feature type="binding site" evidence="11">
    <location>
        <position position="353"/>
    </location>
    <ligand>
        <name>S-adenosyl-L-methionine</name>
        <dbReference type="ChEBI" id="CHEBI:59789"/>
    </ligand>
</feature>
<evidence type="ECO:0000256" key="2">
    <source>
        <dbReference type="ARBA" id="ARBA00022552"/>
    </source>
</evidence>
<dbReference type="GO" id="GO:0005762">
    <property type="term" value="C:mitochondrial large ribosomal subunit"/>
    <property type="evidence" value="ECO:0007669"/>
    <property type="project" value="TreeGrafter"/>
</dbReference>
<dbReference type="InterPro" id="IPR023267">
    <property type="entry name" value="RCMT"/>
</dbReference>
<comment type="similarity">
    <text evidence="11">Belongs to the class I-like SAM-binding methyltransferase superfamily. RsmB/NOP family.</text>
</comment>
<sequence length="484" mass="55999">MISFRDVLKLPKVYKTFVIAQTREKHRPDHWSVVRKKVHPIHKALDHFDDFYNQVFGKKWKEIRTGLLGKQKYVAVVNNYSDSSSICKKLEYGGALNIRKLFNLEKDYIEERYTESKRLRNLLKIWEKEKKLGNNANEAPNEEVENTNFENLSLENSLKGAEIDSDRIIDVRYASTSEVLQEFVPATELKGKEDFIPESSHYEYYDANTNITVKIEREFDIHFPENLNVYSYEIENDSSFKSPQVGSTEVFDYYLMDGGSILPVLALDLRPNDTFLDMCAAPGGKSLLALQTLYPSLVTSNDCSKSRVDRIYNVFNQFLFDFDKNFLKTNKVMLSQNDGRFIKCDPYDKILVDVPCTTDRHSLKENDNNIFKPSRIKERLKLPEFQSELLFNALCLVKKGGIVVYSTCSLSPIQNDGVIHMTLKKIWEETKMEIIVKDLTPALLQARCLYQLASPKLMKYGHLVLPCNAQNFGPTYFCKLQRIN</sequence>
<dbReference type="PROSITE" id="PS51686">
    <property type="entry name" value="SAM_MT_RSMB_NOP"/>
    <property type="match status" value="1"/>
</dbReference>
<dbReference type="InterPro" id="IPR029063">
    <property type="entry name" value="SAM-dependent_MTases_sf"/>
</dbReference>
<keyword evidence="2" id="KW-0698">rRNA processing</keyword>
<keyword evidence="8" id="KW-0496">Mitochondrion</keyword>
<feature type="binding site" evidence="11">
    <location>
        <begin position="279"/>
        <end position="285"/>
    </location>
    <ligand>
        <name>S-adenosyl-L-methionine</name>
        <dbReference type="ChEBI" id="CHEBI:59789"/>
    </ligand>
</feature>
<evidence type="ECO:0000256" key="1">
    <source>
        <dbReference type="ARBA" id="ARBA00004173"/>
    </source>
</evidence>
<keyword evidence="6 11" id="KW-0694">RNA-binding</keyword>
<evidence type="ECO:0000256" key="5">
    <source>
        <dbReference type="ARBA" id="ARBA00022691"/>
    </source>
</evidence>
<accession>A0AAW1V4Z3</accession>
<evidence type="ECO:0000256" key="9">
    <source>
        <dbReference type="ARBA" id="ARBA00042050"/>
    </source>
</evidence>
<organism evidence="13 14">
    <name type="scientific">Henosepilachna vigintioctopunctata</name>
    <dbReference type="NCBI Taxonomy" id="420089"/>
    <lineage>
        <taxon>Eukaryota</taxon>
        <taxon>Metazoa</taxon>
        <taxon>Ecdysozoa</taxon>
        <taxon>Arthropoda</taxon>
        <taxon>Hexapoda</taxon>
        <taxon>Insecta</taxon>
        <taxon>Pterygota</taxon>
        <taxon>Neoptera</taxon>
        <taxon>Endopterygota</taxon>
        <taxon>Coleoptera</taxon>
        <taxon>Polyphaga</taxon>
        <taxon>Cucujiformia</taxon>
        <taxon>Coccinelloidea</taxon>
        <taxon>Coccinellidae</taxon>
        <taxon>Epilachninae</taxon>
        <taxon>Epilachnini</taxon>
        <taxon>Henosepilachna</taxon>
    </lineage>
</organism>
<evidence type="ECO:0000259" key="12">
    <source>
        <dbReference type="PROSITE" id="PS51686"/>
    </source>
</evidence>
<dbReference type="EMBL" id="JARQZJ010000121">
    <property type="protein sequence ID" value="KAK9888174.1"/>
    <property type="molecule type" value="Genomic_DNA"/>
</dbReference>
<dbReference type="SUPFAM" id="SSF53335">
    <property type="entry name" value="S-adenosyl-L-methionine-dependent methyltransferases"/>
    <property type="match status" value="1"/>
</dbReference>
<keyword evidence="4 11" id="KW-0808">Transferase</keyword>
<proteinExistence type="inferred from homology"/>
<evidence type="ECO:0000313" key="14">
    <source>
        <dbReference type="Proteomes" id="UP001431783"/>
    </source>
</evidence>
<gene>
    <name evidence="13" type="ORF">WA026_000443</name>
</gene>
<feature type="active site" description="Nucleophile" evidence="11">
    <location>
        <position position="408"/>
    </location>
</feature>
<dbReference type="Pfam" id="PF01189">
    <property type="entry name" value="Methyltr_RsmB-F"/>
    <property type="match status" value="1"/>
</dbReference>